<accession>A0A178CUA9</accession>
<feature type="domain" description="Stress-response A/B barrel" evidence="1">
    <location>
        <begin position="3"/>
        <end position="107"/>
    </location>
</feature>
<dbReference type="InterPro" id="IPR011008">
    <property type="entry name" value="Dimeric_a/b-barrel"/>
</dbReference>
<proteinExistence type="predicted"/>
<dbReference type="RefSeq" id="XP_022498440.1">
    <property type="nucleotide sequence ID" value="XM_022645570.1"/>
</dbReference>
<dbReference type="Gene3D" id="3.30.70.100">
    <property type="match status" value="1"/>
</dbReference>
<reference evidence="2 3" key="1">
    <citation type="submission" date="2016-03" db="EMBL/GenBank/DDBJ databases">
        <title>The draft genome sequence of Fonsecaea nubica causative agent of cutaneous subcutaneous infection in human host.</title>
        <authorList>
            <person name="Costa F."/>
            <person name="Sybren D.H."/>
            <person name="Raittz R.T."/>
            <person name="Weiss V.A."/>
            <person name="Leao A.C."/>
            <person name="Gomes R."/>
            <person name="De Souza E.M."/>
            <person name="Pedrosa F.O."/>
            <person name="Steffens M.B."/>
            <person name="Bombassaro A."/>
            <person name="Tadra-Sfeir M.Z."/>
            <person name="Moreno L.F."/>
            <person name="Najafzadeh M.J."/>
            <person name="Felipe M.S."/>
            <person name="Teixeira M."/>
            <person name="Sun J."/>
            <person name="Xi L."/>
            <person name="Castro M.A."/>
            <person name="Vicente V.A."/>
        </authorList>
    </citation>
    <scope>NUCLEOTIDE SEQUENCE [LARGE SCALE GENOMIC DNA]</scope>
    <source>
        <strain evidence="2 3">CBS 269.64</strain>
    </source>
</reference>
<sequence length="111" mass="12442">MPIYHIDRFTADPSPVLFKLKPGVTPVQLSNWGVQARAMVGQIPGLRKLEVNTPLASTAHRSQGFNCGLVAILDKAEDVKVYAEHPAHLEVHKFREELCDDTLAYDLEFEE</sequence>
<dbReference type="SMART" id="SM00886">
    <property type="entry name" value="Dabb"/>
    <property type="match status" value="1"/>
</dbReference>
<dbReference type="Proteomes" id="UP000185904">
    <property type="component" value="Unassembled WGS sequence"/>
</dbReference>
<dbReference type="SUPFAM" id="SSF54909">
    <property type="entry name" value="Dimeric alpha+beta barrel"/>
    <property type="match status" value="1"/>
</dbReference>
<dbReference type="PROSITE" id="PS51502">
    <property type="entry name" value="S_R_A_B_BARREL"/>
    <property type="match status" value="1"/>
</dbReference>
<dbReference type="Pfam" id="PF07876">
    <property type="entry name" value="Dabb"/>
    <property type="match status" value="1"/>
</dbReference>
<organism evidence="2 3">
    <name type="scientific">Fonsecaea nubica</name>
    <dbReference type="NCBI Taxonomy" id="856822"/>
    <lineage>
        <taxon>Eukaryota</taxon>
        <taxon>Fungi</taxon>
        <taxon>Dikarya</taxon>
        <taxon>Ascomycota</taxon>
        <taxon>Pezizomycotina</taxon>
        <taxon>Eurotiomycetes</taxon>
        <taxon>Chaetothyriomycetidae</taxon>
        <taxon>Chaetothyriales</taxon>
        <taxon>Herpotrichiellaceae</taxon>
        <taxon>Fonsecaea</taxon>
    </lineage>
</organism>
<gene>
    <name evidence="2" type="ORF">AYO20_07284</name>
</gene>
<dbReference type="InterPro" id="IPR013097">
    <property type="entry name" value="Dabb"/>
</dbReference>
<dbReference type="GeneID" id="34590696"/>
<evidence type="ECO:0000313" key="2">
    <source>
        <dbReference type="EMBL" id="OAL33428.1"/>
    </source>
</evidence>
<evidence type="ECO:0000313" key="3">
    <source>
        <dbReference type="Proteomes" id="UP000185904"/>
    </source>
</evidence>
<evidence type="ECO:0000259" key="1">
    <source>
        <dbReference type="PROSITE" id="PS51502"/>
    </source>
</evidence>
<dbReference type="EMBL" id="LVCJ01000050">
    <property type="protein sequence ID" value="OAL33428.1"/>
    <property type="molecule type" value="Genomic_DNA"/>
</dbReference>
<dbReference type="AlphaFoldDB" id="A0A178CUA9"/>
<protein>
    <recommendedName>
        <fullName evidence="1">Stress-response A/B barrel domain-containing protein</fullName>
    </recommendedName>
</protein>
<name>A0A178CUA9_9EURO</name>
<dbReference type="OrthoDB" id="42919at2759"/>
<comment type="caution">
    <text evidence="2">The sequence shown here is derived from an EMBL/GenBank/DDBJ whole genome shotgun (WGS) entry which is preliminary data.</text>
</comment>
<keyword evidence="3" id="KW-1185">Reference proteome</keyword>